<evidence type="ECO:0008006" key="4">
    <source>
        <dbReference type="Google" id="ProtNLM"/>
    </source>
</evidence>
<sequence length="143" mass="17112">MNPFLSFIVTSFIKIFAYMLHIRHTILKYTEYGILTHPMKDFNMYLNLFFMFTGYISMCYSYISYSCFHGVLYSVFIGNTIAYSLSILPFLRFPRYFIFFLLIQLCEPILISFNFRFFFEGALYARNKKTELNILFRNAINVS</sequence>
<evidence type="ECO:0000313" key="3">
    <source>
        <dbReference type="Proteomes" id="UP000030655"/>
    </source>
</evidence>
<feature type="transmembrane region" description="Helical" evidence="1">
    <location>
        <begin position="7"/>
        <end position="24"/>
    </location>
</feature>
<feature type="transmembrane region" description="Helical" evidence="1">
    <location>
        <begin position="44"/>
        <end position="63"/>
    </location>
</feature>
<reference evidence="3" key="1">
    <citation type="submission" date="2013-02" db="EMBL/GenBank/DDBJ databases">
        <authorList>
            <consortium name="The Broad Institute Genome Sequencing Platform"/>
            <person name="Cuomo C."/>
            <person name="Becnel J."/>
            <person name="Sanscrainte N."/>
            <person name="Walker B."/>
            <person name="Young S.K."/>
            <person name="Zeng Q."/>
            <person name="Gargeya S."/>
            <person name="Fitzgerald M."/>
            <person name="Haas B."/>
            <person name="Abouelleil A."/>
            <person name="Alvarado L."/>
            <person name="Arachchi H.M."/>
            <person name="Berlin A.M."/>
            <person name="Chapman S.B."/>
            <person name="Dewar J."/>
            <person name="Goldberg J."/>
            <person name="Griggs A."/>
            <person name="Gujja S."/>
            <person name="Hansen M."/>
            <person name="Howarth C."/>
            <person name="Imamovic A."/>
            <person name="Larimer J."/>
            <person name="McCowan C."/>
            <person name="Murphy C."/>
            <person name="Neiman D."/>
            <person name="Pearson M."/>
            <person name="Priest M."/>
            <person name="Roberts A."/>
            <person name="Saif S."/>
            <person name="Shea T."/>
            <person name="Sisk P."/>
            <person name="Sykes S."/>
            <person name="Wortman J."/>
            <person name="Nusbaum C."/>
            <person name="Birren B."/>
        </authorList>
    </citation>
    <scope>NUCLEOTIDE SEQUENCE [LARGE SCALE GENOMIC DNA]</scope>
    <source>
        <strain evidence="3">PRA339</strain>
    </source>
</reference>
<dbReference type="AlphaFoldDB" id="A0A059F5M7"/>
<keyword evidence="1" id="KW-0812">Transmembrane</keyword>
<dbReference type="VEuPathDB" id="MicrosporidiaDB:H312_00294"/>
<protein>
    <recommendedName>
        <fullName evidence="4">TLC domain-containing protein</fullName>
    </recommendedName>
</protein>
<keyword evidence="3" id="KW-1185">Reference proteome</keyword>
<dbReference type="EMBL" id="KK365131">
    <property type="protein sequence ID" value="KCZ82271.1"/>
    <property type="molecule type" value="Genomic_DNA"/>
</dbReference>
<reference evidence="2 3" key="2">
    <citation type="submission" date="2014-03" db="EMBL/GenBank/DDBJ databases">
        <title>The Genome Sequence of Anncaliia algerae insect isolate PRA339.</title>
        <authorList>
            <consortium name="The Broad Institute Genome Sequencing Platform"/>
            <consortium name="The Broad Institute Genome Sequencing Center for Infectious Disease"/>
            <person name="Cuomo C."/>
            <person name="Becnel J."/>
            <person name="Sanscrainte N."/>
            <person name="Walker B."/>
            <person name="Young S.K."/>
            <person name="Zeng Q."/>
            <person name="Gargeya S."/>
            <person name="Fitzgerald M."/>
            <person name="Haas B."/>
            <person name="Abouelleil A."/>
            <person name="Alvarado L."/>
            <person name="Arachchi H.M."/>
            <person name="Berlin A.M."/>
            <person name="Chapman S.B."/>
            <person name="Dewar J."/>
            <person name="Goldberg J."/>
            <person name="Griggs A."/>
            <person name="Gujja S."/>
            <person name="Hansen M."/>
            <person name="Howarth C."/>
            <person name="Imamovic A."/>
            <person name="Larimer J."/>
            <person name="McCowan C."/>
            <person name="Murphy C."/>
            <person name="Neiman D."/>
            <person name="Pearson M."/>
            <person name="Priest M."/>
            <person name="Roberts A."/>
            <person name="Saif S."/>
            <person name="Shea T."/>
            <person name="Sisk P."/>
            <person name="Sykes S."/>
            <person name="Wortman J."/>
            <person name="Nusbaum C."/>
            <person name="Birren B."/>
        </authorList>
    </citation>
    <scope>NUCLEOTIDE SEQUENCE [LARGE SCALE GENOMIC DNA]</scope>
    <source>
        <strain evidence="2 3">PRA339</strain>
    </source>
</reference>
<dbReference type="OrthoDB" id="10328704at2759"/>
<feature type="transmembrane region" description="Helical" evidence="1">
    <location>
        <begin position="70"/>
        <end position="91"/>
    </location>
</feature>
<evidence type="ECO:0000256" key="1">
    <source>
        <dbReference type="SAM" id="Phobius"/>
    </source>
</evidence>
<accession>A0A059F5M7</accession>
<dbReference type="Proteomes" id="UP000030655">
    <property type="component" value="Unassembled WGS sequence"/>
</dbReference>
<gene>
    <name evidence="2" type="ORF">H312_00294</name>
</gene>
<keyword evidence="1" id="KW-0472">Membrane</keyword>
<keyword evidence="1" id="KW-1133">Transmembrane helix</keyword>
<dbReference type="HOGENOM" id="CLU_144263_0_0_1"/>
<proteinExistence type="predicted"/>
<name>A0A059F5M7_9MICR</name>
<evidence type="ECO:0000313" key="2">
    <source>
        <dbReference type="EMBL" id="KCZ82271.1"/>
    </source>
</evidence>
<feature type="transmembrane region" description="Helical" evidence="1">
    <location>
        <begin position="97"/>
        <end position="119"/>
    </location>
</feature>
<organism evidence="2 3">
    <name type="scientific">Anncaliia algerae PRA339</name>
    <dbReference type="NCBI Taxonomy" id="1288291"/>
    <lineage>
        <taxon>Eukaryota</taxon>
        <taxon>Fungi</taxon>
        <taxon>Fungi incertae sedis</taxon>
        <taxon>Microsporidia</taxon>
        <taxon>Tubulinosematoidea</taxon>
        <taxon>Tubulinosematidae</taxon>
        <taxon>Anncaliia</taxon>
    </lineage>
</organism>